<accession>A0A5N6ZDN5</accession>
<keyword evidence="3" id="KW-1185">Reference proteome</keyword>
<dbReference type="OrthoDB" id="449280at2759"/>
<feature type="transmembrane region" description="Helical" evidence="1">
    <location>
        <begin position="6"/>
        <end position="25"/>
    </location>
</feature>
<dbReference type="EMBL" id="ML739055">
    <property type="protein sequence ID" value="KAE8355303.1"/>
    <property type="molecule type" value="Genomic_DNA"/>
</dbReference>
<sequence length="55" mass="6393">MPCSLAIDLVFSFVCGFCGFHRDVFASRPCLCRSRTLFIIFSMMFFFFFSSVYHG</sequence>
<proteinExistence type="predicted"/>
<dbReference type="Proteomes" id="UP000327118">
    <property type="component" value="Unassembled WGS sequence"/>
</dbReference>
<gene>
    <name evidence="2" type="ORF">BDV28DRAFT_129302</name>
</gene>
<keyword evidence="1" id="KW-1133">Transmembrane helix</keyword>
<keyword evidence="1" id="KW-0472">Membrane</keyword>
<protein>
    <submittedName>
        <fullName evidence="2">Uncharacterized protein</fullName>
    </submittedName>
</protein>
<name>A0A5N6ZDN5_9EURO</name>
<dbReference type="AlphaFoldDB" id="A0A5N6ZDN5"/>
<evidence type="ECO:0000313" key="3">
    <source>
        <dbReference type="Proteomes" id="UP000327118"/>
    </source>
</evidence>
<reference evidence="3" key="1">
    <citation type="submission" date="2019-04" db="EMBL/GenBank/DDBJ databases">
        <title>Friends and foes A comparative genomics studyof 23 Aspergillus species from section Flavi.</title>
        <authorList>
            <consortium name="DOE Joint Genome Institute"/>
            <person name="Kjaerbolling I."/>
            <person name="Vesth T."/>
            <person name="Frisvad J.C."/>
            <person name="Nybo J.L."/>
            <person name="Theobald S."/>
            <person name="Kildgaard S."/>
            <person name="Isbrandt T."/>
            <person name="Kuo A."/>
            <person name="Sato A."/>
            <person name="Lyhne E.K."/>
            <person name="Kogle M.E."/>
            <person name="Wiebenga A."/>
            <person name="Kun R.S."/>
            <person name="Lubbers R.J."/>
            <person name="Makela M.R."/>
            <person name="Barry K."/>
            <person name="Chovatia M."/>
            <person name="Clum A."/>
            <person name="Daum C."/>
            <person name="Haridas S."/>
            <person name="He G."/>
            <person name="LaButti K."/>
            <person name="Lipzen A."/>
            <person name="Mondo S."/>
            <person name="Riley R."/>
            <person name="Salamov A."/>
            <person name="Simmons B.A."/>
            <person name="Magnuson J.K."/>
            <person name="Henrissat B."/>
            <person name="Mortensen U.H."/>
            <person name="Larsen T.O."/>
            <person name="Devries R.P."/>
            <person name="Grigoriev I.V."/>
            <person name="Machida M."/>
            <person name="Baker S.E."/>
            <person name="Andersen M.R."/>
        </authorList>
    </citation>
    <scope>NUCLEOTIDE SEQUENCE [LARGE SCALE GENOMIC DNA]</scope>
    <source>
        <strain evidence="3">CBS 553.77</strain>
    </source>
</reference>
<organism evidence="2 3">
    <name type="scientific">Aspergillus coremiiformis</name>
    <dbReference type="NCBI Taxonomy" id="138285"/>
    <lineage>
        <taxon>Eukaryota</taxon>
        <taxon>Fungi</taxon>
        <taxon>Dikarya</taxon>
        <taxon>Ascomycota</taxon>
        <taxon>Pezizomycotina</taxon>
        <taxon>Eurotiomycetes</taxon>
        <taxon>Eurotiomycetidae</taxon>
        <taxon>Eurotiales</taxon>
        <taxon>Aspergillaceae</taxon>
        <taxon>Aspergillus</taxon>
        <taxon>Aspergillus subgen. Circumdati</taxon>
    </lineage>
</organism>
<evidence type="ECO:0000313" key="2">
    <source>
        <dbReference type="EMBL" id="KAE8355303.1"/>
    </source>
</evidence>
<feature type="transmembrane region" description="Helical" evidence="1">
    <location>
        <begin position="37"/>
        <end position="54"/>
    </location>
</feature>
<keyword evidence="1" id="KW-0812">Transmembrane</keyword>
<evidence type="ECO:0000256" key="1">
    <source>
        <dbReference type="SAM" id="Phobius"/>
    </source>
</evidence>